<reference evidence="3" key="2">
    <citation type="submission" date="2015-01" db="EMBL/GenBank/DDBJ databases">
        <title>Evolutionary Origins and Diversification of the Mycorrhizal Mutualists.</title>
        <authorList>
            <consortium name="DOE Joint Genome Institute"/>
            <consortium name="Mycorrhizal Genomics Consortium"/>
            <person name="Kohler A."/>
            <person name="Kuo A."/>
            <person name="Nagy L.G."/>
            <person name="Floudas D."/>
            <person name="Copeland A."/>
            <person name="Barry K.W."/>
            <person name="Cichocki N."/>
            <person name="Veneault-Fourrey C."/>
            <person name="LaButti K."/>
            <person name="Lindquist E.A."/>
            <person name="Lipzen A."/>
            <person name="Lundell T."/>
            <person name="Morin E."/>
            <person name="Murat C."/>
            <person name="Riley R."/>
            <person name="Ohm R."/>
            <person name="Sun H."/>
            <person name="Tunlid A."/>
            <person name="Henrissat B."/>
            <person name="Grigoriev I.V."/>
            <person name="Hibbett D.S."/>
            <person name="Martin F."/>
        </authorList>
    </citation>
    <scope>NUCLEOTIDE SEQUENCE [LARGE SCALE GENOMIC DNA]</scope>
    <source>
        <strain evidence="3">UH-Slu-Lm8-n1</strain>
    </source>
</reference>
<sequence>MLRKHELGRLSNQLRVFLKALARYVTFPLRLIHRLFRTLLQLYSRRRQYLPIQRDGRLERVASSIQPPILPLSNCTQPQVPPLLGSAANSIVSVLSVPTPAKLAGYGQQLPPVVPVLTQCQSDFRPTTPSLVKRYNKSATIKQEIKLENIPARKRDYSDSEDSDKWRACVHPEGALYFHDTDRGIYTDSYMRDKRRRTDMASFIEQLLALMTSSCGLQLCSGDIELMVELTRNQNSGLVCRYYFVDHTKRLLFWLHEIPTGRIFEGVVGVEKWSHIKYAIQHQYWQHCELYPSDHLQGPQLLKELKAIVMYASAEVITTDLSLSPFDGDELSRILDLIDRFEDNVNGAHYTCVIVRFMRYFARAQFFNFCGLPEARLNADQSLFVKEKKSKFIVALSWAINVALFDAPRSHMAELRRVWVDRSINSPRWKNFNSKLSSEWSGITMYSTVMIAVDVSFLAVPSVNIGNAGSVAVISTYISLFCIVGSLVVSLFLTRQNRMYGQESADKAVVFLMRVTGSVFGTKSLATVHGLPYAMLLWGMVYFIIAFSYQVFTSTPIITLATTGSACGIIALFTLWLVSAARDFHILPWLQAQLRVFNDKFRTPSQTQRWLRR</sequence>
<keyword evidence="3" id="KW-1185">Reference proteome</keyword>
<evidence type="ECO:0000256" key="1">
    <source>
        <dbReference type="SAM" id="Phobius"/>
    </source>
</evidence>
<feature type="transmembrane region" description="Helical" evidence="1">
    <location>
        <begin position="472"/>
        <end position="493"/>
    </location>
</feature>
<evidence type="ECO:0000313" key="3">
    <source>
        <dbReference type="Proteomes" id="UP000054485"/>
    </source>
</evidence>
<dbReference type="HOGENOM" id="CLU_015091_1_2_1"/>
<feature type="transmembrane region" description="Helical" evidence="1">
    <location>
        <begin position="557"/>
        <end position="578"/>
    </location>
</feature>
<keyword evidence="1" id="KW-0812">Transmembrane</keyword>
<dbReference type="EMBL" id="KN835350">
    <property type="protein sequence ID" value="KIK39276.1"/>
    <property type="molecule type" value="Genomic_DNA"/>
</dbReference>
<dbReference type="Proteomes" id="UP000054485">
    <property type="component" value="Unassembled WGS sequence"/>
</dbReference>
<keyword evidence="1" id="KW-1133">Transmembrane helix</keyword>
<dbReference type="STRING" id="930992.A0A0D0ABX2"/>
<dbReference type="AlphaFoldDB" id="A0A0D0ABX2"/>
<keyword evidence="1" id="KW-0472">Membrane</keyword>
<protein>
    <submittedName>
        <fullName evidence="2">Uncharacterized protein</fullName>
    </submittedName>
</protein>
<organism evidence="2 3">
    <name type="scientific">Suillus luteus UH-Slu-Lm8-n1</name>
    <dbReference type="NCBI Taxonomy" id="930992"/>
    <lineage>
        <taxon>Eukaryota</taxon>
        <taxon>Fungi</taxon>
        <taxon>Dikarya</taxon>
        <taxon>Basidiomycota</taxon>
        <taxon>Agaricomycotina</taxon>
        <taxon>Agaricomycetes</taxon>
        <taxon>Agaricomycetidae</taxon>
        <taxon>Boletales</taxon>
        <taxon>Suillineae</taxon>
        <taxon>Suillaceae</taxon>
        <taxon>Suillus</taxon>
    </lineage>
</organism>
<proteinExistence type="predicted"/>
<dbReference type="InParanoid" id="A0A0D0ABX2"/>
<dbReference type="OrthoDB" id="2634527at2759"/>
<feature type="transmembrane region" description="Helical" evidence="1">
    <location>
        <begin position="533"/>
        <end position="551"/>
    </location>
</feature>
<reference evidence="2 3" key="1">
    <citation type="submission" date="2014-04" db="EMBL/GenBank/DDBJ databases">
        <authorList>
            <consortium name="DOE Joint Genome Institute"/>
            <person name="Kuo A."/>
            <person name="Ruytinx J."/>
            <person name="Rineau F."/>
            <person name="Colpaert J."/>
            <person name="Kohler A."/>
            <person name="Nagy L.G."/>
            <person name="Floudas D."/>
            <person name="Copeland A."/>
            <person name="Barry K.W."/>
            <person name="Cichocki N."/>
            <person name="Veneault-Fourrey C."/>
            <person name="LaButti K."/>
            <person name="Lindquist E.A."/>
            <person name="Lipzen A."/>
            <person name="Lundell T."/>
            <person name="Morin E."/>
            <person name="Murat C."/>
            <person name="Sun H."/>
            <person name="Tunlid A."/>
            <person name="Henrissat B."/>
            <person name="Grigoriev I.V."/>
            <person name="Hibbett D.S."/>
            <person name="Martin F."/>
            <person name="Nordberg H.P."/>
            <person name="Cantor M.N."/>
            <person name="Hua S.X."/>
        </authorList>
    </citation>
    <scope>NUCLEOTIDE SEQUENCE [LARGE SCALE GENOMIC DNA]</scope>
    <source>
        <strain evidence="2 3">UH-Slu-Lm8-n1</strain>
    </source>
</reference>
<evidence type="ECO:0000313" key="2">
    <source>
        <dbReference type="EMBL" id="KIK39276.1"/>
    </source>
</evidence>
<name>A0A0D0ABX2_9AGAM</name>
<gene>
    <name evidence="2" type="ORF">CY34DRAFT_342549</name>
</gene>
<accession>A0A0D0ABX2</accession>